<evidence type="ECO:0000256" key="1">
    <source>
        <dbReference type="ARBA" id="ARBA00008535"/>
    </source>
</evidence>
<dbReference type="Gene3D" id="3.40.50.300">
    <property type="entry name" value="P-loop containing nucleotide triphosphate hydrolases"/>
    <property type="match status" value="2"/>
</dbReference>
<evidence type="ECO:0000256" key="4">
    <source>
        <dbReference type="SAM" id="Coils"/>
    </source>
</evidence>
<dbReference type="SUPFAM" id="SSF52540">
    <property type="entry name" value="P-loop containing nucleoside triphosphate hydrolases"/>
    <property type="match status" value="1"/>
</dbReference>
<evidence type="ECO:0000313" key="7">
    <source>
        <dbReference type="EMBL" id="TWW72490.1"/>
    </source>
</evidence>
<organism evidence="7 8">
    <name type="scientific">Takifugu flavidus</name>
    <name type="common">sansaifugu</name>
    <dbReference type="NCBI Taxonomy" id="433684"/>
    <lineage>
        <taxon>Eukaryota</taxon>
        <taxon>Metazoa</taxon>
        <taxon>Chordata</taxon>
        <taxon>Craniata</taxon>
        <taxon>Vertebrata</taxon>
        <taxon>Euteleostomi</taxon>
        <taxon>Actinopterygii</taxon>
        <taxon>Neopterygii</taxon>
        <taxon>Teleostei</taxon>
        <taxon>Neoteleostei</taxon>
        <taxon>Acanthomorphata</taxon>
        <taxon>Eupercaria</taxon>
        <taxon>Tetraodontiformes</taxon>
        <taxon>Tetradontoidea</taxon>
        <taxon>Tetraodontidae</taxon>
        <taxon>Takifugu</taxon>
    </lineage>
</organism>
<keyword evidence="4" id="KW-0175">Coiled coil</keyword>
<feature type="region of interest" description="Disordered" evidence="5">
    <location>
        <begin position="511"/>
        <end position="535"/>
    </location>
</feature>
<dbReference type="GO" id="GO:0005525">
    <property type="term" value="F:GTP binding"/>
    <property type="evidence" value="ECO:0007669"/>
    <property type="project" value="UniProtKB-KW"/>
</dbReference>
<dbReference type="InterPro" id="IPR027417">
    <property type="entry name" value="P-loop_NTPase"/>
</dbReference>
<evidence type="ECO:0000313" key="8">
    <source>
        <dbReference type="Proteomes" id="UP000324091"/>
    </source>
</evidence>
<comment type="caution">
    <text evidence="7">The sequence shown here is derived from an EMBL/GenBank/DDBJ whole genome shotgun (WGS) entry which is preliminary data.</text>
</comment>
<feature type="compositionally biased region" description="Basic and acidic residues" evidence="5">
    <location>
        <begin position="512"/>
        <end position="526"/>
    </location>
</feature>
<dbReference type="Proteomes" id="UP000324091">
    <property type="component" value="Chromosome 16"/>
</dbReference>
<dbReference type="AlphaFoldDB" id="A0A5C6P2V5"/>
<keyword evidence="8" id="KW-1185">Reference proteome</keyword>
<proteinExistence type="inferred from homology"/>
<dbReference type="PANTHER" id="PTHR10903:SF112">
    <property type="entry name" value="SI:CH211-113E8.5"/>
    <property type="match status" value="1"/>
</dbReference>
<keyword evidence="3" id="KW-0342">GTP-binding</keyword>
<dbReference type="InterPro" id="IPR006703">
    <property type="entry name" value="G_AIG1"/>
</dbReference>
<dbReference type="PROSITE" id="PS51720">
    <property type="entry name" value="G_AIG1"/>
    <property type="match status" value="1"/>
</dbReference>
<dbReference type="InterPro" id="IPR045058">
    <property type="entry name" value="GIMA/IAN/Toc"/>
</dbReference>
<name>A0A5C6P2V5_9TELE</name>
<dbReference type="Pfam" id="PF04548">
    <property type="entry name" value="AIG1"/>
    <property type="match status" value="2"/>
</dbReference>
<evidence type="ECO:0000256" key="5">
    <source>
        <dbReference type="SAM" id="MobiDB-lite"/>
    </source>
</evidence>
<keyword evidence="2" id="KW-0547">Nucleotide-binding</keyword>
<protein>
    <submittedName>
        <fullName evidence="7">GTPase IMAP family member 5</fullName>
    </submittedName>
</protein>
<evidence type="ECO:0000256" key="3">
    <source>
        <dbReference type="ARBA" id="ARBA00023134"/>
    </source>
</evidence>
<evidence type="ECO:0000259" key="6">
    <source>
        <dbReference type="PROSITE" id="PS51720"/>
    </source>
</evidence>
<evidence type="ECO:0000256" key="2">
    <source>
        <dbReference type="ARBA" id="ARBA00022741"/>
    </source>
</evidence>
<gene>
    <name evidence="7" type="ORF">D4764_16G0009870</name>
</gene>
<feature type="coiled-coil region" evidence="4">
    <location>
        <begin position="212"/>
        <end position="275"/>
    </location>
</feature>
<accession>A0A5C6P2V5</accession>
<dbReference type="PANTHER" id="PTHR10903">
    <property type="entry name" value="GTPASE, IMAP FAMILY MEMBER-RELATED"/>
    <property type="match status" value="1"/>
</dbReference>
<comment type="similarity">
    <text evidence="1">Belongs to the TRAFAC class TrmE-Era-EngA-EngB-Septin-like GTPase superfamily. AIG1/Toc34/Toc159-like paraseptin GTPase family. IAN subfamily.</text>
</comment>
<feature type="domain" description="AIG1-type G" evidence="6">
    <location>
        <begin position="303"/>
        <end position="511"/>
    </location>
</feature>
<dbReference type="EMBL" id="RHFK02000008">
    <property type="protein sequence ID" value="TWW72490.1"/>
    <property type="molecule type" value="Genomic_DNA"/>
</dbReference>
<sequence length="535" mass="59673">MQHDSCEMLRLSDGVRSPGPEVVVLSTAEQWLCLKALLQGSSGNHLQCSFSSQGSNQVCELTVEHRSLCLRYAELKQDMSEENIGREIEGCFRSCKDGVCIFVLLIEGGFYSKRERRMMEILQAHFGAEALKFLVVLSLENVKIVDTLDDSLMELINTCDGRYCRVSEAGAGDGLRPLFEMVDLTLTEHGGTGYSEAALAAAKRSSTDESSMKMLRQKVQEAEVKGQAFEELARYQEDRRAREMEALKVKHAEERKKEIAERKKHESKRESLEEAVVSHRAMLQRQMSEGNFFDTNVTYCNDAKKTSVVLLGLSGCGKTSALNLILERAGGHYSVSESRPEAPQATLACDRKKVFAEGRQLILVDTPEMWDEDGMENLELVKDCLALSLPGPHVFLLVLQVGRFTQGESNMLAHLQKVFGRDSVEHSIVLFVRLDGGGQRPPRISDFVAGAHATLQGVVQKCGSRYYELNVTKSQNALSYPQVKELLAGINKLAAAFGGRPYNTRRFPVQELQERKRQMEGRKEGAPEGNSLLRK</sequence>
<reference evidence="7 8" key="1">
    <citation type="submission" date="2019-04" db="EMBL/GenBank/DDBJ databases">
        <title>Chromosome genome assembly for Takifugu flavidus.</title>
        <authorList>
            <person name="Xiao S."/>
        </authorList>
    </citation>
    <scope>NUCLEOTIDE SEQUENCE [LARGE SCALE GENOMIC DNA]</scope>
    <source>
        <strain evidence="7">HTHZ2018</strain>
        <tissue evidence="7">Muscle</tissue>
    </source>
</reference>